<dbReference type="InterPro" id="IPR018108">
    <property type="entry name" value="MCP_transmembrane"/>
</dbReference>
<keyword evidence="4 9" id="KW-0812">Transmembrane</keyword>
<evidence type="ECO:0000256" key="1">
    <source>
        <dbReference type="ARBA" id="ARBA00004225"/>
    </source>
</evidence>
<sequence length="233" mass="24591">MEHVVAGSVGGIASILVCHPLDTVRVRLQTDPGCASAWECAKKAGLRGLYRGLLGPVLAQGAYKAILFGVYDFSKRRIGDSPAALFACGGLAGAANAVVLTPVELVRNKQQTSSLSFREALSFASYRGFGATLCRDVPGVGAYYVAFEVLRGPAFWQNCVAGAAGGAAFWTIALPFDHIKNRLQVERRATVLRILQDTSLPRLYVGYGSALLRGIPGAAVVFGVYGLVIDALA</sequence>
<comment type="caution">
    <text evidence="11">The sequence shown here is derived from an EMBL/GenBank/DDBJ whole genome shotgun (WGS) entry which is preliminary data.</text>
</comment>
<keyword evidence="3 10" id="KW-0813">Transport</keyword>
<feature type="repeat" description="Solcar" evidence="9">
    <location>
        <begin position="1"/>
        <end position="77"/>
    </location>
</feature>
<gene>
    <name evidence="11" type="ORF">CTAYLR_003845</name>
</gene>
<dbReference type="PANTHER" id="PTHR45624">
    <property type="entry name" value="MITOCHONDRIAL BASIC AMINO ACIDS TRANSPORTER-RELATED"/>
    <property type="match status" value="1"/>
</dbReference>
<evidence type="ECO:0000256" key="10">
    <source>
        <dbReference type="RuleBase" id="RU000488"/>
    </source>
</evidence>
<dbReference type="InterPro" id="IPR023395">
    <property type="entry name" value="MCP_dom_sf"/>
</dbReference>
<evidence type="ECO:0008006" key="13">
    <source>
        <dbReference type="Google" id="ProtNLM"/>
    </source>
</evidence>
<proteinExistence type="inferred from homology"/>
<dbReference type="Gene3D" id="1.50.40.10">
    <property type="entry name" value="Mitochondrial carrier domain"/>
    <property type="match status" value="2"/>
</dbReference>
<dbReference type="GO" id="GO:0031966">
    <property type="term" value="C:mitochondrial membrane"/>
    <property type="evidence" value="ECO:0007669"/>
    <property type="project" value="UniProtKB-SubCell"/>
</dbReference>
<dbReference type="AlphaFoldDB" id="A0AAD7UEF5"/>
<evidence type="ECO:0000313" key="11">
    <source>
        <dbReference type="EMBL" id="KAJ8603243.1"/>
    </source>
</evidence>
<comment type="subcellular location">
    <subcellularLocation>
        <location evidence="1">Mitochondrion membrane</location>
        <topology evidence="1">Multi-pass membrane protein</topology>
    </subcellularLocation>
</comment>
<evidence type="ECO:0000256" key="5">
    <source>
        <dbReference type="ARBA" id="ARBA00022737"/>
    </source>
</evidence>
<dbReference type="GO" id="GO:0000064">
    <property type="term" value="F:L-ornithine transmembrane transporter activity"/>
    <property type="evidence" value="ECO:0007669"/>
    <property type="project" value="TreeGrafter"/>
</dbReference>
<keyword evidence="7" id="KW-0496">Mitochondrion</keyword>
<evidence type="ECO:0000256" key="7">
    <source>
        <dbReference type="ARBA" id="ARBA00023128"/>
    </source>
</evidence>
<evidence type="ECO:0000256" key="2">
    <source>
        <dbReference type="ARBA" id="ARBA00006375"/>
    </source>
</evidence>
<dbReference type="GO" id="GO:1990575">
    <property type="term" value="P:mitochondrial L-ornithine transmembrane transport"/>
    <property type="evidence" value="ECO:0007669"/>
    <property type="project" value="TreeGrafter"/>
</dbReference>
<dbReference type="InterPro" id="IPR050567">
    <property type="entry name" value="Mitochondrial_Carrier"/>
</dbReference>
<keyword evidence="12" id="KW-1185">Reference proteome</keyword>
<keyword evidence="6" id="KW-1133">Transmembrane helix</keyword>
<dbReference type="PANTHER" id="PTHR45624:SF12">
    <property type="entry name" value="MITOCHONDRIAL ORNITHINE TRANSPORTER 1"/>
    <property type="match status" value="1"/>
</dbReference>
<evidence type="ECO:0000256" key="8">
    <source>
        <dbReference type="ARBA" id="ARBA00023136"/>
    </source>
</evidence>
<comment type="similarity">
    <text evidence="2 10">Belongs to the mitochondrial carrier (TC 2.A.29) family.</text>
</comment>
<accession>A0AAD7UEF5</accession>
<keyword evidence="8 9" id="KW-0472">Membrane</keyword>
<dbReference type="EMBL" id="JAQMWT010000359">
    <property type="protein sequence ID" value="KAJ8603243.1"/>
    <property type="molecule type" value="Genomic_DNA"/>
</dbReference>
<protein>
    <recommendedName>
        <fullName evidence="13">Mitochondrial carrier protein</fullName>
    </recommendedName>
</protein>
<evidence type="ECO:0000256" key="9">
    <source>
        <dbReference type="PROSITE-ProRule" id="PRU00282"/>
    </source>
</evidence>
<dbReference type="PROSITE" id="PS50920">
    <property type="entry name" value="SOLCAR"/>
    <property type="match status" value="2"/>
</dbReference>
<organism evidence="11 12">
    <name type="scientific">Chrysophaeum taylorii</name>
    <dbReference type="NCBI Taxonomy" id="2483200"/>
    <lineage>
        <taxon>Eukaryota</taxon>
        <taxon>Sar</taxon>
        <taxon>Stramenopiles</taxon>
        <taxon>Ochrophyta</taxon>
        <taxon>Pelagophyceae</taxon>
        <taxon>Pelagomonadales</taxon>
        <taxon>Pelagomonadaceae</taxon>
        <taxon>Chrysophaeum</taxon>
    </lineage>
</organism>
<evidence type="ECO:0000256" key="4">
    <source>
        <dbReference type="ARBA" id="ARBA00022692"/>
    </source>
</evidence>
<evidence type="ECO:0000313" key="12">
    <source>
        <dbReference type="Proteomes" id="UP001230188"/>
    </source>
</evidence>
<dbReference type="SUPFAM" id="SSF103506">
    <property type="entry name" value="Mitochondrial carrier"/>
    <property type="match status" value="1"/>
</dbReference>
<feature type="repeat" description="Solcar" evidence="9">
    <location>
        <begin position="153"/>
        <end position="231"/>
    </location>
</feature>
<keyword evidence="5" id="KW-0677">Repeat</keyword>
<reference evidence="11" key="1">
    <citation type="submission" date="2023-01" db="EMBL/GenBank/DDBJ databases">
        <title>Metagenome sequencing of chrysophaentin producing Chrysophaeum taylorii.</title>
        <authorList>
            <person name="Davison J."/>
            <person name="Bewley C."/>
        </authorList>
    </citation>
    <scope>NUCLEOTIDE SEQUENCE</scope>
    <source>
        <strain evidence="11">NIES-1699</strain>
    </source>
</reference>
<name>A0AAD7UEF5_9STRA</name>
<evidence type="ECO:0000256" key="3">
    <source>
        <dbReference type="ARBA" id="ARBA00022448"/>
    </source>
</evidence>
<dbReference type="Pfam" id="PF00153">
    <property type="entry name" value="Mito_carr"/>
    <property type="match status" value="3"/>
</dbReference>
<dbReference type="Proteomes" id="UP001230188">
    <property type="component" value="Unassembled WGS sequence"/>
</dbReference>
<evidence type="ECO:0000256" key="6">
    <source>
        <dbReference type="ARBA" id="ARBA00022989"/>
    </source>
</evidence>